<keyword evidence="5" id="KW-1185">Reference proteome</keyword>
<dbReference type="Proteomes" id="UP000306102">
    <property type="component" value="Unassembled WGS sequence"/>
</dbReference>
<proteinExistence type="predicted"/>
<comment type="caution">
    <text evidence="4">The sequence shown here is derived from an EMBL/GenBank/DDBJ whole genome shotgun (WGS) entry which is preliminary data.</text>
</comment>
<keyword evidence="3" id="KW-0812">Transmembrane</keyword>
<keyword evidence="1" id="KW-0175">Coiled coil</keyword>
<keyword evidence="3" id="KW-1133">Transmembrane helix</keyword>
<sequence length="241" mass="26673">MGSSTRQYQLGNQNQTLLMMLVLFLSFFVPLNANFSRKLDETLLVPESPNSDMKCTLCSCANPCDHQLPPPPPSPPPPPNFQISQPPPPRFIYFTGPPPPRFYYFSGQPGNLYPADPYGMDIYSGAGWNVYTLKSCVETMTAVTNLSNRLQRRINEVQQLNSQLALLQRMYKDARAEISVLRAENKELKRKATVMFRFGGPPYAVVEEQGGVNVLGGLGSTEATPSRAAQDGGKKKRPAAE</sequence>
<evidence type="ECO:0000256" key="3">
    <source>
        <dbReference type="SAM" id="Phobius"/>
    </source>
</evidence>
<evidence type="ECO:0000313" key="5">
    <source>
        <dbReference type="Proteomes" id="UP000306102"/>
    </source>
</evidence>
<accession>A0A4S4DL94</accession>
<dbReference type="EMBL" id="SDRB02010989">
    <property type="protein sequence ID" value="THG03294.1"/>
    <property type="molecule type" value="Genomic_DNA"/>
</dbReference>
<feature type="region of interest" description="Disordered" evidence="2">
    <location>
        <begin position="216"/>
        <end position="241"/>
    </location>
</feature>
<feature type="transmembrane region" description="Helical" evidence="3">
    <location>
        <begin position="16"/>
        <end position="35"/>
    </location>
</feature>
<feature type="coiled-coil region" evidence="1">
    <location>
        <begin position="143"/>
        <end position="191"/>
    </location>
</feature>
<protein>
    <submittedName>
        <fullName evidence="4">Uncharacterized protein</fullName>
    </submittedName>
</protein>
<name>A0A4S4DL94_CAMSN</name>
<evidence type="ECO:0000313" key="4">
    <source>
        <dbReference type="EMBL" id="THG03294.1"/>
    </source>
</evidence>
<evidence type="ECO:0000256" key="1">
    <source>
        <dbReference type="SAM" id="Coils"/>
    </source>
</evidence>
<dbReference type="AlphaFoldDB" id="A0A4S4DL94"/>
<gene>
    <name evidence="4" type="ORF">TEA_023225</name>
</gene>
<dbReference type="PANTHER" id="PTHR35094">
    <property type="entry name" value="LEUCINE-RICH REPEAT EXTENSIN-LIKE PROTEIN 2"/>
    <property type="match status" value="1"/>
</dbReference>
<dbReference type="PANTHER" id="PTHR35094:SF7">
    <property type="entry name" value="LEUCINE-RICH REPEAT EXTENSIN-LIKE PROTEIN 2"/>
    <property type="match status" value="1"/>
</dbReference>
<organism evidence="4 5">
    <name type="scientific">Camellia sinensis var. sinensis</name>
    <name type="common">China tea</name>
    <dbReference type="NCBI Taxonomy" id="542762"/>
    <lineage>
        <taxon>Eukaryota</taxon>
        <taxon>Viridiplantae</taxon>
        <taxon>Streptophyta</taxon>
        <taxon>Embryophyta</taxon>
        <taxon>Tracheophyta</taxon>
        <taxon>Spermatophyta</taxon>
        <taxon>Magnoliopsida</taxon>
        <taxon>eudicotyledons</taxon>
        <taxon>Gunneridae</taxon>
        <taxon>Pentapetalae</taxon>
        <taxon>asterids</taxon>
        <taxon>Ericales</taxon>
        <taxon>Theaceae</taxon>
        <taxon>Camellia</taxon>
    </lineage>
</organism>
<keyword evidence="3" id="KW-0472">Membrane</keyword>
<evidence type="ECO:0000256" key="2">
    <source>
        <dbReference type="SAM" id="MobiDB-lite"/>
    </source>
</evidence>
<reference evidence="4 5" key="1">
    <citation type="journal article" date="2018" name="Proc. Natl. Acad. Sci. U.S.A.">
        <title>Draft genome sequence of Camellia sinensis var. sinensis provides insights into the evolution of the tea genome and tea quality.</title>
        <authorList>
            <person name="Wei C."/>
            <person name="Yang H."/>
            <person name="Wang S."/>
            <person name="Zhao J."/>
            <person name="Liu C."/>
            <person name="Gao L."/>
            <person name="Xia E."/>
            <person name="Lu Y."/>
            <person name="Tai Y."/>
            <person name="She G."/>
            <person name="Sun J."/>
            <person name="Cao H."/>
            <person name="Tong W."/>
            <person name="Gao Q."/>
            <person name="Li Y."/>
            <person name="Deng W."/>
            <person name="Jiang X."/>
            <person name="Wang W."/>
            <person name="Chen Q."/>
            <person name="Zhang S."/>
            <person name="Li H."/>
            <person name="Wu J."/>
            <person name="Wang P."/>
            <person name="Li P."/>
            <person name="Shi C."/>
            <person name="Zheng F."/>
            <person name="Jian J."/>
            <person name="Huang B."/>
            <person name="Shan D."/>
            <person name="Shi M."/>
            <person name="Fang C."/>
            <person name="Yue Y."/>
            <person name="Li F."/>
            <person name="Li D."/>
            <person name="Wei S."/>
            <person name="Han B."/>
            <person name="Jiang C."/>
            <person name="Yin Y."/>
            <person name="Xia T."/>
            <person name="Zhang Z."/>
            <person name="Bennetzen J.L."/>
            <person name="Zhao S."/>
            <person name="Wan X."/>
        </authorList>
    </citation>
    <scope>NUCLEOTIDE SEQUENCE [LARGE SCALE GENOMIC DNA]</scope>
    <source>
        <strain evidence="5">cv. Shuchazao</strain>
        <tissue evidence="4">Leaf</tissue>
    </source>
</reference>